<evidence type="ECO:0000256" key="2">
    <source>
        <dbReference type="SAM" id="Phobius"/>
    </source>
</evidence>
<dbReference type="Pfam" id="PF00480">
    <property type="entry name" value="ROK"/>
    <property type="match status" value="1"/>
</dbReference>
<dbReference type="InterPro" id="IPR000600">
    <property type="entry name" value="ROK"/>
</dbReference>
<keyword evidence="2" id="KW-0812">Transmembrane</keyword>
<dbReference type="SUPFAM" id="SSF53067">
    <property type="entry name" value="Actin-like ATPase domain"/>
    <property type="match status" value="1"/>
</dbReference>
<comment type="caution">
    <text evidence="3">The sequence shown here is derived from an EMBL/GenBank/DDBJ whole genome shotgun (WGS) entry which is preliminary data.</text>
</comment>
<organism evidence="3 4">
    <name type="scientific">Bacteroides uniformis (strain ATCC 8492 / DSM 6597 / CCUG 4942 / CIP 103695 / JCM 5828 / KCTC 5204 / NCTC 13054 / VPI 0061)</name>
    <dbReference type="NCBI Taxonomy" id="411479"/>
    <lineage>
        <taxon>Bacteria</taxon>
        <taxon>Pseudomonadati</taxon>
        <taxon>Bacteroidota</taxon>
        <taxon>Bacteroidia</taxon>
        <taxon>Bacteroidales</taxon>
        <taxon>Bacteroidaceae</taxon>
        <taxon>Bacteroides</taxon>
    </lineage>
</organism>
<keyword evidence="2" id="KW-1133">Transmembrane helix</keyword>
<dbReference type="PANTHER" id="PTHR18964">
    <property type="entry name" value="ROK (REPRESSOR, ORF, KINASE) FAMILY"/>
    <property type="match status" value="1"/>
</dbReference>
<keyword evidence="4" id="KW-1185">Reference proteome</keyword>
<protein>
    <submittedName>
        <fullName evidence="3">ROK family protein</fullName>
    </submittedName>
</protein>
<evidence type="ECO:0000313" key="3">
    <source>
        <dbReference type="EMBL" id="EDO53260.1"/>
    </source>
</evidence>
<gene>
    <name evidence="3" type="ORF">BACUNI_03275</name>
</gene>
<reference evidence="3" key="2">
    <citation type="submission" date="2013-11" db="EMBL/GenBank/DDBJ databases">
        <title>Draft genome sequence of Bacteroides uniformis (ATCC 8492).</title>
        <authorList>
            <person name="Sudarsanam P."/>
            <person name="Ley R."/>
            <person name="Guruge J."/>
            <person name="Turnbaugh P.J."/>
            <person name="Mahowald M."/>
            <person name="Liep D."/>
            <person name="Gordon J."/>
        </authorList>
    </citation>
    <scope>NUCLEOTIDE SEQUENCE</scope>
    <source>
        <strain evidence="3">ATCC 8492</strain>
    </source>
</reference>
<name>A0ABC9N9F0_BACUC</name>
<dbReference type="AlphaFoldDB" id="A0ABC9N9F0"/>
<keyword evidence="2" id="KW-0472">Membrane</keyword>
<accession>A0ABC9N9F0</accession>
<dbReference type="PANTHER" id="PTHR18964:SF149">
    <property type="entry name" value="BIFUNCTIONAL UDP-N-ACETYLGLUCOSAMINE 2-EPIMERASE_N-ACETYLMANNOSAMINE KINASE"/>
    <property type="match status" value="1"/>
</dbReference>
<comment type="similarity">
    <text evidence="1">Belongs to the ROK (NagC/XylR) family.</text>
</comment>
<dbReference type="CDD" id="cd23763">
    <property type="entry name" value="ASKHA_ATPase_ROK"/>
    <property type="match status" value="1"/>
</dbReference>
<dbReference type="InterPro" id="IPR043129">
    <property type="entry name" value="ATPase_NBD"/>
</dbReference>
<evidence type="ECO:0000313" key="4">
    <source>
        <dbReference type="Proteomes" id="UP000004110"/>
    </source>
</evidence>
<feature type="transmembrane region" description="Helical" evidence="2">
    <location>
        <begin position="222"/>
        <end position="243"/>
    </location>
</feature>
<dbReference type="Proteomes" id="UP000004110">
    <property type="component" value="Unassembled WGS sequence"/>
</dbReference>
<proteinExistence type="inferred from homology"/>
<sequence length="283" mass="30610">MLNTLMLYTMKLSIDLGGTNIRIAQVEKGNCLNKVSVPCLAQQDASTVLNQLSQLIRNMMNEQVDGIGIGVPSIVDPEKGIVYNVANISSWKEIHLKEILENEFKVAVAINNDSNCFTLGESLYGEGKSYTNMVGVTIGTGIGAGVVIGRRLYGGQYMGAGEIGSFPYLDSDFEHYCSSFLFKRYGTTGAVVAEKAQQGEQAALEIWKEFGRHLGNLIKAILFAYAPQAIVLGGGIVSAFPFFKNAMEQTMQSFPYKIISDNVSVVASHQKDSSLLGAAALLE</sequence>
<dbReference type="Gene3D" id="3.30.420.40">
    <property type="match status" value="2"/>
</dbReference>
<evidence type="ECO:0000256" key="1">
    <source>
        <dbReference type="ARBA" id="ARBA00006479"/>
    </source>
</evidence>
<dbReference type="EMBL" id="AAYH02000046">
    <property type="protein sequence ID" value="EDO53260.1"/>
    <property type="molecule type" value="Genomic_DNA"/>
</dbReference>
<reference evidence="3" key="1">
    <citation type="submission" date="2007-06" db="EMBL/GenBank/DDBJ databases">
        <authorList>
            <person name="Fulton L."/>
            <person name="Clifton S."/>
            <person name="Fulton B."/>
            <person name="Xu J."/>
            <person name="Minx P."/>
            <person name="Pepin K.H."/>
            <person name="Johnson M."/>
            <person name="Thiruvilangam P."/>
            <person name="Bhonagiri V."/>
            <person name="Nash W.E."/>
            <person name="Mardis E.R."/>
            <person name="Wilson R.K."/>
        </authorList>
    </citation>
    <scope>NUCLEOTIDE SEQUENCE [LARGE SCALE GENOMIC DNA]</scope>
    <source>
        <strain evidence="3">ATCC 8492</strain>
    </source>
</reference>